<dbReference type="SUPFAM" id="SSF55909">
    <property type="entry name" value="Pentein"/>
    <property type="match status" value="2"/>
</dbReference>
<proteinExistence type="inferred from homology"/>
<dbReference type="Proteomes" id="UP000185812">
    <property type="component" value="Unassembled WGS sequence"/>
</dbReference>
<gene>
    <name evidence="7" type="ORF">SAMN04488087_1783</name>
</gene>
<dbReference type="GO" id="GO:0019546">
    <property type="term" value="P:L-arginine deiminase pathway"/>
    <property type="evidence" value="ECO:0007669"/>
    <property type="project" value="TreeGrafter"/>
</dbReference>
<dbReference type="STRING" id="633813.SAMN04488087_1783"/>
<keyword evidence="4" id="KW-0378">Hydrolase</keyword>
<evidence type="ECO:0000256" key="5">
    <source>
        <dbReference type="ARBA" id="ARBA00049429"/>
    </source>
</evidence>
<evidence type="ECO:0000256" key="4">
    <source>
        <dbReference type="ARBA" id="ARBA00022801"/>
    </source>
</evidence>
<dbReference type="PIRSF" id="PIRSF006356">
    <property type="entry name" value="Arg_deiminase"/>
    <property type="match status" value="1"/>
</dbReference>
<keyword evidence="8" id="KW-1185">Reference proteome</keyword>
<dbReference type="AlphaFoldDB" id="A0A1M6UN08"/>
<dbReference type="EC" id="3.5.3.6" evidence="3"/>
<dbReference type="GO" id="GO:0016990">
    <property type="term" value="F:arginine deiminase activity"/>
    <property type="evidence" value="ECO:0007669"/>
    <property type="project" value="UniProtKB-EC"/>
</dbReference>
<evidence type="ECO:0000313" key="8">
    <source>
        <dbReference type="Proteomes" id="UP000185812"/>
    </source>
</evidence>
<dbReference type="Gene3D" id="3.75.10.10">
    <property type="entry name" value="L-arginine/glycine Amidinotransferase, Chain A"/>
    <property type="match status" value="2"/>
</dbReference>
<accession>A0A1M6UN08</accession>
<dbReference type="RefSeq" id="WP_072715614.1">
    <property type="nucleotide sequence ID" value="NZ_FRAU01000005.1"/>
</dbReference>
<name>A0A1M6UN08_9BACT</name>
<evidence type="ECO:0000256" key="1">
    <source>
        <dbReference type="ARBA" id="ARBA00005213"/>
    </source>
</evidence>
<sequence>MSTTASLPTVSFRFAITSEIDPLQQVIVHTPGAELELVIPEQRLTLLFDDILFLEEAQAEHRQMCALFEKVVGSQGAVLQITDLLRTAFASEAAREAFIEQLCRLQPEANLQAFARELTRLEPDELLHFALTGQSPLPLNASPLPNLLFTRDLAAVVNDHLIVSHPATAARARESLILRIILEYHPGFAALRDHIIYLPEGVTFEGGDLLVASPEVVLLGHSERTSLGGVAHVARSLFSRTAVRHVLVVDLPKQRASMHLDTVFTFVSADECVVFPPLLHQEGNVLHLMPGDTPEQFVTEMPADLKTALENLLDRPLTFIPCGGDNPVHQKREQWTDGANFFALAPGVVVGYERNHYTFEEMRRHGYRVVTAESFLSYYAESPFAPGAEKLAIKLEGNELSRGRGGPRCMTLPLARQVMPPEAKASTAPQQR</sequence>
<dbReference type="EMBL" id="FRAU01000005">
    <property type="protein sequence ID" value="SHK70582.1"/>
    <property type="molecule type" value="Genomic_DNA"/>
</dbReference>
<reference evidence="8" key="1">
    <citation type="submission" date="2016-11" db="EMBL/GenBank/DDBJ databases">
        <authorList>
            <person name="Varghese N."/>
            <person name="Submissions S."/>
        </authorList>
    </citation>
    <scope>NUCLEOTIDE SEQUENCE [LARGE SCALE GENOMIC DNA]</scope>
    <source>
        <strain evidence="8">DSM 22212</strain>
    </source>
</reference>
<comment type="similarity">
    <text evidence="2">Belongs to the arginine deiminase family.</text>
</comment>
<feature type="active site" description="Amidino-cysteine intermediate" evidence="6">
    <location>
        <position position="409"/>
    </location>
</feature>
<comment type="catalytic activity">
    <reaction evidence="5">
        <text>L-arginine + H2O = L-citrulline + NH4(+)</text>
        <dbReference type="Rhea" id="RHEA:19597"/>
        <dbReference type="ChEBI" id="CHEBI:15377"/>
        <dbReference type="ChEBI" id="CHEBI:28938"/>
        <dbReference type="ChEBI" id="CHEBI:32682"/>
        <dbReference type="ChEBI" id="CHEBI:57743"/>
        <dbReference type="EC" id="3.5.3.6"/>
    </reaction>
</comment>
<dbReference type="OrthoDB" id="9807502at2"/>
<dbReference type="InterPro" id="IPR003876">
    <property type="entry name" value="Arg_deiminase"/>
</dbReference>
<comment type="pathway">
    <text evidence="1">Amino-acid degradation; L-arginine degradation via ADI pathway; carbamoyl phosphate from L-arginine: step 1/2.</text>
</comment>
<dbReference type="Pfam" id="PF02274">
    <property type="entry name" value="ADI"/>
    <property type="match status" value="2"/>
</dbReference>
<evidence type="ECO:0000256" key="2">
    <source>
        <dbReference type="ARBA" id="ARBA00010206"/>
    </source>
</evidence>
<organism evidence="7 8">
    <name type="scientific">Rhodothermus profundi</name>
    <dbReference type="NCBI Taxonomy" id="633813"/>
    <lineage>
        <taxon>Bacteria</taxon>
        <taxon>Pseudomonadati</taxon>
        <taxon>Rhodothermota</taxon>
        <taxon>Rhodothermia</taxon>
        <taxon>Rhodothermales</taxon>
        <taxon>Rhodothermaceae</taxon>
        <taxon>Rhodothermus</taxon>
    </lineage>
</organism>
<evidence type="ECO:0000256" key="6">
    <source>
        <dbReference type="PIRSR" id="PIRSR006356-1"/>
    </source>
</evidence>
<dbReference type="PANTHER" id="PTHR47271">
    <property type="entry name" value="ARGININE DEIMINASE"/>
    <property type="match status" value="1"/>
</dbReference>
<dbReference type="Gene3D" id="1.10.3930.10">
    <property type="entry name" value="Arginine deiminase"/>
    <property type="match status" value="1"/>
</dbReference>
<evidence type="ECO:0000313" key="7">
    <source>
        <dbReference type="EMBL" id="SHK70582.1"/>
    </source>
</evidence>
<protein>
    <recommendedName>
        <fullName evidence="3">arginine deiminase</fullName>
        <ecNumber evidence="3">3.5.3.6</ecNumber>
    </recommendedName>
</protein>
<dbReference type="PRINTS" id="PR01466">
    <property type="entry name" value="ARGDEIMINASE"/>
</dbReference>
<evidence type="ECO:0000256" key="3">
    <source>
        <dbReference type="ARBA" id="ARBA00012171"/>
    </source>
</evidence>
<dbReference type="PANTHER" id="PTHR47271:SF2">
    <property type="entry name" value="ARGININE DEIMINASE"/>
    <property type="match status" value="1"/>
</dbReference>